<dbReference type="AlphaFoldDB" id="A0A074Z8V7"/>
<evidence type="ECO:0000313" key="13">
    <source>
        <dbReference type="Proteomes" id="UP000030641"/>
    </source>
</evidence>
<dbReference type="GO" id="GO:0016020">
    <property type="term" value="C:membrane"/>
    <property type="evidence" value="ECO:0007669"/>
    <property type="project" value="UniProtKB-SubCell"/>
</dbReference>
<evidence type="ECO:0000256" key="5">
    <source>
        <dbReference type="ARBA" id="ARBA00022927"/>
    </source>
</evidence>
<dbReference type="STRING" id="1043005.A0A074Z8V7"/>
<evidence type="ECO:0000259" key="11">
    <source>
        <dbReference type="PROSITE" id="PS50192"/>
    </source>
</evidence>
<comment type="subcellular location">
    <subcellularLocation>
        <location evidence="2">Endomembrane system</location>
    </subcellularLocation>
    <subcellularLocation>
        <location evidence="1">Membrane</location>
        <topology evidence="1">Single-pass membrane protein</topology>
    </subcellularLocation>
</comment>
<dbReference type="GO" id="GO:0006896">
    <property type="term" value="P:Golgi to vacuole transport"/>
    <property type="evidence" value="ECO:0007669"/>
    <property type="project" value="UniProtKB-ARBA"/>
</dbReference>
<keyword evidence="13" id="KW-1185">Reference proteome</keyword>
<feature type="compositionally biased region" description="Basic and acidic residues" evidence="9">
    <location>
        <begin position="135"/>
        <end position="153"/>
    </location>
</feature>
<feature type="compositionally biased region" description="Polar residues" evidence="9">
    <location>
        <begin position="155"/>
        <end position="189"/>
    </location>
</feature>
<dbReference type="SUPFAM" id="SSF58038">
    <property type="entry name" value="SNARE fusion complex"/>
    <property type="match status" value="1"/>
</dbReference>
<keyword evidence="3" id="KW-0813">Transport</keyword>
<evidence type="ECO:0000256" key="6">
    <source>
        <dbReference type="ARBA" id="ARBA00022989"/>
    </source>
</evidence>
<evidence type="ECO:0000256" key="7">
    <source>
        <dbReference type="ARBA" id="ARBA00023054"/>
    </source>
</evidence>
<evidence type="ECO:0000256" key="1">
    <source>
        <dbReference type="ARBA" id="ARBA00004167"/>
    </source>
</evidence>
<dbReference type="CDD" id="cd15859">
    <property type="entry name" value="SNARE_SYN8"/>
    <property type="match status" value="1"/>
</dbReference>
<gene>
    <name evidence="12" type="ORF">AUEXF2481DRAFT_88708</name>
</gene>
<dbReference type="RefSeq" id="XP_013343943.1">
    <property type="nucleotide sequence ID" value="XM_013488489.1"/>
</dbReference>
<evidence type="ECO:0000256" key="3">
    <source>
        <dbReference type="ARBA" id="ARBA00022448"/>
    </source>
</evidence>
<dbReference type="PANTHER" id="PTHR12791">
    <property type="entry name" value="GOLGI SNARE BET1-RELATED"/>
    <property type="match status" value="1"/>
</dbReference>
<dbReference type="Proteomes" id="UP000030641">
    <property type="component" value="Unassembled WGS sequence"/>
</dbReference>
<dbReference type="Gene3D" id="1.20.5.110">
    <property type="match status" value="1"/>
</dbReference>
<organism evidence="12 13">
    <name type="scientific">Aureobasidium subglaciale (strain EXF-2481)</name>
    <name type="common">Aureobasidium pullulans var. subglaciale</name>
    <dbReference type="NCBI Taxonomy" id="1043005"/>
    <lineage>
        <taxon>Eukaryota</taxon>
        <taxon>Fungi</taxon>
        <taxon>Dikarya</taxon>
        <taxon>Ascomycota</taxon>
        <taxon>Pezizomycotina</taxon>
        <taxon>Dothideomycetes</taxon>
        <taxon>Dothideomycetidae</taxon>
        <taxon>Dothideales</taxon>
        <taxon>Saccotheciaceae</taxon>
        <taxon>Aureobasidium</taxon>
    </lineage>
</organism>
<dbReference type="FunFam" id="1.20.5.110:FF:000060">
    <property type="entry name" value="SNARE complex subunit (Syn8)"/>
    <property type="match status" value="1"/>
</dbReference>
<feature type="region of interest" description="Disordered" evidence="9">
    <location>
        <begin position="96"/>
        <end position="189"/>
    </location>
</feature>
<keyword evidence="7" id="KW-0175">Coiled coil</keyword>
<feature type="domain" description="T-SNARE coiled-coil homology" evidence="11">
    <location>
        <begin position="198"/>
        <end position="260"/>
    </location>
</feature>
<dbReference type="InterPro" id="IPR000727">
    <property type="entry name" value="T_SNARE_dom"/>
</dbReference>
<protein>
    <recommendedName>
        <fullName evidence="11">t-SNARE coiled-coil homology domain-containing protein</fullName>
    </recommendedName>
</protein>
<dbReference type="GeneID" id="25372060"/>
<evidence type="ECO:0000256" key="4">
    <source>
        <dbReference type="ARBA" id="ARBA00022692"/>
    </source>
</evidence>
<evidence type="ECO:0000313" key="12">
    <source>
        <dbReference type="EMBL" id="KEQ95256.1"/>
    </source>
</evidence>
<accession>A0A074Z8V7</accession>
<reference evidence="12 13" key="1">
    <citation type="journal article" date="2014" name="BMC Genomics">
        <title>Genome sequencing of four Aureobasidium pullulans varieties: biotechnological potential, stress tolerance, and description of new species.</title>
        <authorList>
            <person name="Gostin Ar C."/>
            <person name="Ohm R.A."/>
            <person name="Kogej T."/>
            <person name="Sonjak S."/>
            <person name="Turk M."/>
            <person name="Zajc J."/>
            <person name="Zalar P."/>
            <person name="Grube M."/>
            <person name="Sun H."/>
            <person name="Han J."/>
            <person name="Sharma A."/>
            <person name="Chiniquy J."/>
            <person name="Ngan C.Y."/>
            <person name="Lipzen A."/>
            <person name="Barry K."/>
            <person name="Grigoriev I.V."/>
            <person name="Gunde-Cimerman N."/>
        </authorList>
    </citation>
    <scope>NUCLEOTIDE SEQUENCE [LARGE SCALE GENOMIC DNA]</scope>
    <source>
        <strain evidence="12 13">EXF-2481</strain>
    </source>
</reference>
<evidence type="ECO:0000256" key="2">
    <source>
        <dbReference type="ARBA" id="ARBA00004308"/>
    </source>
</evidence>
<proteinExistence type="predicted"/>
<dbReference type="GO" id="GO:0061025">
    <property type="term" value="P:membrane fusion"/>
    <property type="evidence" value="ECO:0007669"/>
    <property type="project" value="UniProtKB-ARBA"/>
</dbReference>
<dbReference type="EMBL" id="KL584759">
    <property type="protein sequence ID" value="KEQ95256.1"/>
    <property type="molecule type" value="Genomic_DNA"/>
</dbReference>
<keyword evidence="5" id="KW-0653">Protein transport</keyword>
<keyword evidence="8 10" id="KW-0472">Membrane</keyword>
<keyword evidence="6 10" id="KW-1133">Transmembrane helix</keyword>
<dbReference type="PROSITE" id="PS50192">
    <property type="entry name" value="T_SNARE"/>
    <property type="match status" value="1"/>
</dbReference>
<dbReference type="GO" id="GO:0015031">
    <property type="term" value="P:protein transport"/>
    <property type="evidence" value="ECO:0007669"/>
    <property type="project" value="UniProtKB-KW"/>
</dbReference>
<dbReference type="HOGENOM" id="CLU_053570_0_0_1"/>
<dbReference type="InParanoid" id="A0A074Z8V7"/>
<dbReference type="SMART" id="SM00397">
    <property type="entry name" value="t_SNARE"/>
    <property type="match status" value="1"/>
</dbReference>
<feature type="transmembrane region" description="Helical" evidence="10">
    <location>
        <begin position="268"/>
        <end position="287"/>
    </location>
</feature>
<evidence type="ECO:0000256" key="8">
    <source>
        <dbReference type="ARBA" id="ARBA00023136"/>
    </source>
</evidence>
<dbReference type="OrthoDB" id="244190at2759"/>
<keyword evidence="4 10" id="KW-0812">Transmembrane</keyword>
<evidence type="ECO:0000256" key="10">
    <source>
        <dbReference type="SAM" id="Phobius"/>
    </source>
</evidence>
<dbReference type="OMA" id="QIHAYHS"/>
<name>A0A074Z8V7_AURSE</name>
<dbReference type="GO" id="GO:0005768">
    <property type="term" value="C:endosome"/>
    <property type="evidence" value="ECO:0007669"/>
    <property type="project" value="UniProtKB-ARBA"/>
</dbReference>
<evidence type="ECO:0000256" key="9">
    <source>
        <dbReference type="SAM" id="MobiDB-lite"/>
    </source>
</evidence>
<sequence>MSTSPHQLFLLADHIKLSLLERQRAQSLKLPGNNTDGPLTRSLESLRAGIETLEQKVEEALPQEEEEEASLNEGVSRSDLAAQVQKLRTQYQDLDKQFHGHTPTTATTTPNDPSLAPDFAAVKATPQQPTRSKAVRFDKPYRDSSPDDGDRGKLFNNTNTSASGLGDATQQPYTDNDNDTSTPNHTSLSNHQIHTYHTQVLSEQDAQLDVLSSSIQRQRALGIQMGDEMDVQNAMLEDVEAGVDRFQSRLDVARGRLGRVARKAKGNWSWVTIGVLMLVLVLLLVILN</sequence>